<feature type="transmembrane region" description="Helical" evidence="1">
    <location>
        <begin position="1307"/>
        <end position="1325"/>
    </location>
</feature>
<evidence type="ECO:0000313" key="3">
    <source>
        <dbReference type="EMBL" id="KAK3938628.1"/>
    </source>
</evidence>
<dbReference type="GO" id="GO:0016740">
    <property type="term" value="F:transferase activity"/>
    <property type="evidence" value="ECO:0007669"/>
    <property type="project" value="UniProtKB-KW"/>
</dbReference>
<evidence type="ECO:0000313" key="4">
    <source>
        <dbReference type="Proteomes" id="UP001303473"/>
    </source>
</evidence>
<dbReference type="Gene3D" id="3.40.50.2000">
    <property type="entry name" value="Glycogen Phosphorylase B"/>
    <property type="match status" value="1"/>
</dbReference>
<feature type="transmembrane region" description="Helical" evidence="1">
    <location>
        <begin position="1364"/>
        <end position="1389"/>
    </location>
</feature>
<dbReference type="Pfam" id="PF13692">
    <property type="entry name" value="Glyco_trans_1_4"/>
    <property type="match status" value="1"/>
</dbReference>
<dbReference type="Proteomes" id="UP001303473">
    <property type="component" value="Unassembled WGS sequence"/>
</dbReference>
<comment type="caution">
    <text evidence="3">The sequence shown here is derived from an EMBL/GenBank/DDBJ whole genome shotgun (WGS) entry which is preliminary data.</text>
</comment>
<sequence>MASFFQPPMSGDPAAQTCVASSGATRWQVYCNSLIAPQARLETPLQSFTLVFAIVSLALPIIISLSARACRCLWRQPKIVEDKTCIPVPCPEALSSVRSFCVSSRKADWFSVQRDVDLKCDACIVLLPSFTDVESSDSSTLSASPKQLLLGLVETTDITPVTVPVWLNYLSNLYREGAVTAIVLRAVGEGHKDVTVELIWQLHERGIPVLLKAYHDDNMLDRIDFGSLVGIIIENACILPNGQRRDYFCSQRLRHVMVKCAEQRVERPAYFVGFHDLWDTQPSAAVVCRAAKLAKHFGAIFEHGPKRANGEANHSSASVSPSISGFEYLRKPETSDLQKSWIHQKRRVCMQSAWGGQEQVASLEINELQSLIPNLKSLLSAFPLSENPEGQSDANEPPKYVGFASPSGDFWNYSSNGEETSSLGCVPLTSSTSKKDYNTVVDTQVHLRDLQLLHHLDEITVDSVIKQLTQLHPMSRHSYLISTLIEGLETRQVNVYKGLASGFALPRDAARFWGLSVSREGKAGYVDMFISRGCPSEVGPILHTWLAHHGVARVARFEEELRLEHGIRPSASLSLPLSITTDIEQATPSELVFLLQQLQVTRVEHPFKQAIEDHCRKVLLDDVSAAQWIDAHCRRFLDGSATMGDLLQLRLAEFRRMGATQLPSLSCLLLLYDSIENIVEDALFCGRTDTLNAFTDSLLNVYNNRDSIFVDINTDLIALMFFCALRQAAFEDVFIEATDRCPLFSQPDQAAVFSELWVLGSQCELYFGMPPRALGNIIYDWYRSYLQRYPPPSDWQPVEGDMMTVYDKSEPATRPREQTNSGDGLERKGFRRYFRIKRMDQSLVEFSALSIFCLPAILDILLLTFFGRGLFMTAYMGDDYLKAACYGLLISLLLSAGVTGWVGSVGNYYLCNYAYINMVYFHVQRICGGLVLTLLVGVPGTVVFYFNSSAGVALTFLAYLFLVSTYLNVLGVMATMHQYGSPLTSGRTVLWRTLPLLLLSPLISAFINGHDVMIYLAVASCFLCLLLFRYRRLCHEWMTWLDKVPKLGEGDIIAWYSTKRKVEQAEEGSQAFLVGSEDDSPEAIKSAALQAFRDCIGSYRESPFLTRKTTLAVDPLVERVGEGLPYTEWLLRKQSQGNEVTELFSIPWFAQVAQALKNQRQMAQGLKEHNAFILFRHARFDIGQNVGLFLISLIDRWVDTVTSAFSQPISVFTDSTARYAICFAVLYFCVSAMALDALLQKYWQNSNQLSKEKLGSLKDAKTVTRNWESSRRRRYLAALSQLGQGLIFTMGCSTIFVWLLVANGTLIMLYYAYLAGYSAVILTQFNRCFTTNVRCHVASTLSSATVGFLAGCVLHGLLPDDSSFLFFANVLALDIAAIMAAMLTSIWAWRDFTKIATEERVKVTSHCWIQPRLCGPDSLEETSQLQNPPATLITAKSPAFVAQRVPDLLRSGLKQQLLRHESAVSWWRPLLETALEMWLENRIHIMLTSRTNFLDGGLDNIISFSKLQDSTLQITVGLLGEEEMKLPSWQPLSAQILTESILYHVARAVLNLSQLQALQAEHLLSGVDSLSKSTEFQVATEDTRRLLALKKGTTAKLLGHLCLGIDVDRDWDSLDQPIREAALRRVLGQPMPLTQTLRQWMDASGVDLQACDFHVRLCLLISQRVDERLDLSDNESSCTKTEDAEFTPWQEHVNVPSHRTRLIQRMLDSISSVSLNFTKWVGIISGGCLGVERELWHTLENHRIARSLIPCFILPLWNLCRQIRNLLVYMFLIYHHKPLVNISRLAHRGATRTLRKNRIVVELPRKTITGFAFLAEDLSLILETFEDDLIERPPNNNKALWTAIYDDHFRIVSRHDRVSETTSTTYTYADTLRSRWPNHKDVSDSARHRKRSYYDKHGRVTHGIMSFGTVEYLFRYIYKKTLKNSHDIVKAVFALSASPSVGTLTVCWGVPVRGAVVDGCDRVSSDHVSRVERRMDGKVYVTTYDYQHRRDPIIATIVKVGDAELAVANPPRIFEHEELFLQRPKDVSFENEDLLIHHRRRDLRRMAEFCSSSNVMPWWSLLKPATWHYLRKKVVYQQVPTWWLRTELWNIWLRTGTLDAVTACWMDEYILRQEPLLRSYWKSRNAGNLSKAKKALDSRIEQVVAAIEIEQSVSELCHLPIKSSDLYAMGLSKDGNAMTARPEDCFSDKDDRISVIVNDIGCWPESPGGVSNCRRDLVNGHTTIRNHVLAESANDYGNPRFQIEKNVQSLKILPVWGLDGRTANHGLLNNLTEPEVDRKIADTDIQRDVVGTFVPLLKLFVRGARSQHISKSDMIRYTNVFLSMFDYFAQRDYNKTWNSKEVAAAWVEAWLTPYDRPGIGDPREWLEVERPSMTDFRDALAIFSSYFFIFSVQTPPPGQCPKVFQSTHHGISSLFGVFLKYRRGASFGIWDHAILWREFLLNISPAQCTLSIPVQNMVLAGIRLAMKLAYFNADVITPCTSLFNPTWEQDLGTDDGLLMHRRQFQRKIDPIVNGVSNMSRFPPVSEVRTKQPTVVMLSNVQFIKDIKTAILAANVIINEYGFADYHLHIYGARDREPGYDIQMGKLIERYKLSGKVVLKGFGKPDEVLKDAWVFMNSSLSEGLPLAIGEAALSGVPVVATGVGATELVVTDPDKPGVKYGEIVPPNDAVGLARAQISILAMVGPWAQYTEEREVRLPDVIKAEDVEWLTKRMYEKTRERRELGMKGREVVLKGFHGDRYLREHEQMYWALWYLARMGRQG</sequence>
<dbReference type="EMBL" id="MU853825">
    <property type="protein sequence ID" value="KAK3938628.1"/>
    <property type="molecule type" value="Genomic_DNA"/>
</dbReference>
<feature type="transmembrane region" description="Helical" evidence="1">
    <location>
        <begin position="886"/>
        <end position="911"/>
    </location>
</feature>
<evidence type="ECO:0000256" key="1">
    <source>
        <dbReference type="SAM" id="Phobius"/>
    </source>
</evidence>
<keyword evidence="3" id="KW-0808">Transferase</keyword>
<dbReference type="InterPro" id="IPR022622">
    <property type="entry name" value="DUF3492"/>
</dbReference>
<dbReference type="PANTHER" id="PTHR12526">
    <property type="entry name" value="GLYCOSYLTRANSFERASE"/>
    <property type="match status" value="1"/>
</dbReference>
<feature type="transmembrane region" description="Helical" evidence="1">
    <location>
        <begin position="1337"/>
        <end position="1358"/>
    </location>
</feature>
<reference evidence="4" key="1">
    <citation type="journal article" date="2023" name="Mol. Phylogenet. Evol.">
        <title>Genome-scale phylogeny and comparative genomics of the fungal order Sordariales.</title>
        <authorList>
            <person name="Hensen N."/>
            <person name="Bonometti L."/>
            <person name="Westerberg I."/>
            <person name="Brannstrom I.O."/>
            <person name="Guillou S."/>
            <person name="Cros-Aarteil S."/>
            <person name="Calhoun S."/>
            <person name="Haridas S."/>
            <person name="Kuo A."/>
            <person name="Mondo S."/>
            <person name="Pangilinan J."/>
            <person name="Riley R."/>
            <person name="LaButti K."/>
            <person name="Andreopoulos B."/>
            <person name="Lipzen A."/>
            <person name="Chen C."/>
            <person name="Yan M."/>
            <person name="Daum C."/>
            <person name="Ng V."/>
            <person name="Clum A."/>
            <person name="Steindorff A."/>
            <person name="Ohm R.A."/>
            <person name="Martin F."/>
            <person name="Silar P."/>
            <person name="Natvig D.O."/>
            <person name="Lalanne C."/>
            <person name="Gautier V."/>
            <person name="Ament-Velasquez S.L."/>
            <person name="Kruys A."/>
            <person name="Hutchinson M.I."/>
            <person name="Powell A.J."/>
            <person name="Barry K."/>
            <person name="Miller A.N."/>
            <person name="Grigoriev I.V."/>
            <person name="Debuchy R."/>
            <person name="Gladieux P."/>
            <person name="Hiltunen Thoren M."/>
            <person name="Johannesson H."/>
        </authorList>
    </citation>
    <scope>NUCLEOTIDE SEQUENCE [LARGE SCALE GENOMIC DNA]</scope>
    <source>
        <strain evidence="4">CBS 340.73</strain>
    </source>
</reference>
<feature type="transmembrane region" description="Helical" evidence="1">
    <location>
        <begin position="923"/>
        <end position="946"/>
    </location>
</feature>
<dbReference type="PANTHER" id="PTHR12526:SF630">
    <property type="entry name" value="GLYCOSYLTRANSFERASE"/>
    <property type="match status" value="1"/>
</dbReference>
<keyword evidence="4" id="KW-1185">Reference proteome</keyword>
<evidence type="ECO:0000259" key="2">
    <source>
        <dbReference type="Pfam" id="PF11997"/>
    </source>
</evidence>
<feature type="transmembrane region" description="Helical" evidence="1">
    <location>
        <begin position="1275"/>
        <end position="1301"/>
    </location>
</feature>
<keyword evidence="1" id="KW-1133">Transmembrane helix</keyword>
<keyword evidence="1" id="KW-0472">Membrane</keyword>
<feature type="transmembrane region" description="Helical" evidence="1">
    <location>
        <begin position="843"/>
        <end position="866"/>
    </location>
</feature>
<gene>
    <name evidence="3" type="ORF">QBC46DRAFT_439851</name>
</gene>
<feature type="transmembrane region" description="Helical" evidence="1">
    <location>
        <begin position="1218"/>
        <end position="1239"/>
    </location>
</feature>
<feature type="transmembrane region" description="Helical" evidence="1">
    <location>
        <begin position="952"/>
        <end position="977"/>
    </location>
</feature>
<name>A0AAN6S3G9_9PEZI</name>
<proteinExistence type="predicted"/>
<keyword evidence="1" id="KW-0812">Transmembrane</keyword>
<organism evidence="3 4">
    <name type="scientific">Diplogelasinospora grovesii</name>
    <dbReference type="NCBI Taxonomy" id="303347"/>
    <lineage>
        <taxon>Eukaryota</taxon>
        <taxon>Fungi</taxon>
        <taxon>Dikarya</taxon>
        <taxon>Ascomycota</taxon>
        <taxon>Pezizomycotina</taxon>
        <taxon>Sordariomycetes</taxon>
        <taxon>Sordariomycetidae</taxon>
        <taxon>Sordariales</taxon>
        <taxon>Diplogelasinosporaceae</taxon>
        <taxon>Diplogelasinospora</taxon>
    </lineage>
</organism>
<protein>
    <submittedName>
        <fullName evidence="3">Glycosyl transferase</fullName>
    </submittedName>
</protein>
<dbReference type="Pfam" id="PF11997">
    <property type="entry name" value="DUF3492"/>
    <property type="match status" value="1"/>
</dbReference>
<feature type="transmembrane region" description="Helical" evidence="1">
    <location>
        <begin position="1013"/>
        <end position="1030"/>
    </location>
</feature>
<feature type="domain" description="DUF3492" evidence="2">
    <location>
        <begin position="2201"/>
        <end position="2492"/>
    </location>
</feature>
<accession>A0AAN6S3G9</accession>
<dbReference type="SUPFAM" id="SSF53756">
    <property type="entry name" value="UDP-Glycosyltransferase/glycogen phosphorylase"/>
    <property type="match status" value="1"/>
</dbReference>